<dbReference type="CDD" id="cd09917">
    <property type="entry name" value="F-box_SF"/>
    <property type="match status" value="1"/>
</dbReference>
<organism evidence="1 2">
    <name type="scientific">Vanrija pseudolonga</name>
    <dbReference type="NCBI Taxonomy" id="143232"/>
    <lineage>
        <taxon>Eukaryota</taxon>
        <taxon>Fungi</taxon>
        <taxon>Dikarya</taxon>
        <taxon>Basidiomycota</taxon>
        <taxon>Agaricomycotina</taxon>
        <taxon>Tremellomycetes</taxon>
        <taxon>Trichosporonales</taxon>
        <taxon>Trichosporonaceae</taxon>
        <taxon>Vanrija</taxon>
    </lineage>
</organism>
<protein>
    <recommendedName>
        <fullName evidence="3">F-box domain-containing protein</fullName>
    </recommendedName>
</protein>
<reference evidence="1" key="1">
    <citation type="submission" date="2023-10" db="EMBL/GenBank/DDBJ databases">
        <authorList>
            <person name="Noh H."/>
        </authorList>
    </citation>
    <scope>NUCLEOTIDE SEQUENCE</scope>
    <source>
        <strain evidence="1">DUCC4014</strain>
    </source>
</reference>
<dbReference type="Proteomes" id="UP000827549">
    <property type="component" value="Chromosome 5"/>
</dbReference>
<evidence type="ECO:0008006" key="3">
    <source>
        <dbReference type="Google" id="ProtNLM"/>
    </source>
</evidence>
<proteinExistence type="predicted"/>
<gene>
    <name evidence="1" type="ORF">LOC62_05G007302</name>
</gene>
<keyword evidence="2" id="KW-1185">Reference proteome</keyword>
<dbReference type="EMBL" id="CP086718">
    <property type="protein sequence ID" value="WOO83779.1"/>
    <property type="molecule type" value="Genomic_DNA"/>
</dbReference>
<accession>A0AAF0YF37</accession>
<dbReference type="GeneID" id="87810475"/>
<evidence type="ECO:0000313" key="2">
    <source>
        <dbReference type="Proteomes" id="UP000827549"/>
    </source>
</evidence>
<evidence type="ECO:0000313" key="1">
    <source>
        <dbReference type="EMBL" id="WOO83779.1"/>
    </source>
</evidence>
<sequence length="361" mass="40053">MSSSNHDTLSVSASPAPRLSPFPQEILERILGHADQRTCVTCVRVNSAFYDACIRQVYTIVKMFPKSRTVALPLSGQHATTLANYVWLLDISGDLNGSCIAAVRYPPPMPNRRTIRLCAAVSPRLVKVNDSVWGGITQLRPHTLVTRDRAGAPNVSRVPGGPYPWFFKHGTTVASVLQVCKFVCVLDEGLSFSDSTLCFLSHDMPVRSLESFTFVFWTKSRNQPWHWSARNPGGPGNWYPMFQVLIDLLLCQPATEGRPLLTIVNAGAIPHLGFIGIPSVGGIPSETLTSQQRATKFETDLKGGFNYTCDYYEAGRQHMFAGGWHASIRDRQHHIRSLTMDEFLAEDNGEAFDEGELAGWR</sequence>
<dbReference type="RefSeq" id="XP_062629805.1">
    <property type="nucleotide sequence ID" value="XM_062773821.1"/>
</dbReference>
<name>A0AAF0YF37_9TREE</name>
<dbReference type="AlphaFoldDB" id="A0AAF0YF37"/>